<dbReference type="GO" id="GO:0005829">
    <property type="term" value="C:cytosol"/>
    <property type="evidence" value="ECO:0007669"/>
    <property type="project" value="TreeGrafter"/>
</dbReference>
<evidence type="ECO:0000313" key="2">
    <source>
        <dbReference type="Proteomes" id="UP000257045"/>
    </source>
</evidence>
<gene>
    <name evidence="1" type="ORF">CQA58_01345</name>
</gene>
<name>A0A3D8J389_9HELI</name>
<dbReference type="AlphaFoldDB" id="A0A3D8J389"/>
<dbReference type="RefSeq" id="WP_115568920.1">
    <property type="nucleotide sequence ID" value="NZ_NXLV01000002.1"/>
</dbReference>
<evidence type="ECO:0000313" key="1">
    <source>
        <dbReference type="EMBL" id="RDU71710.1"/>
    </source>
</evidence>
<dbReference type="PANTHER" id="PTHR33221:SF15">
    <property type="entry name" value="HTH-TYPE TRANSCRIPTIONAL REGULATOR YWGB-RELATED"/>
    <property type="match status" value="1"/>
</dbReference>
<dbReference type="Proteomes" id="UP000257045">
    <property type="component" value="Unassembled WGS sequence"/>
</dbReference>
<proteinExistence type="predicted"/>
<dbReference type="PANTHER" id="PTHR33221">
    <property type="entry name" value="WINGED HELIX-TURN-HELIX TRANSCRIPTIONAL REGULATOR, RRF2 FAMILY"/>
    <property type="match status" value="1"/>
</dbReference>
<comment type="caution">
    <text evidence="1">The sequence shown here is derived from an EMBL/GenBank/DDBJ whole genome shotgun (WGS) entry which is preliminary data.</text>
</comment>
<dbReference type="GO" id="GO:0003700">
    <property type="term" value="F:DNA-binding transcription factor activity"/>
    <property type="evidence" value="ECO:0007669"/>
    <property type="project" value="TreeGrafter"/>
</dbReference>
<dbReference type="OrthoDB" id="9800519at2"/>
<dbReference type="Pfam" id="PF02082">
    <property type="entry name" value="Rrf2"/>
    <property type="match status" value="1"/>
</dbReference>
<keyword evidence="2" id="KW-1185">Reference proteome</keyword>
<dbReference type="PROSITE" id="PS51197">
    <property type="entry name" value="HTH_RRF2_2"/>
    <property type="match status" value="1"/>
</dbReference>
<dbReference type="EMBL" id="NXLV01000002">
    <property type="protein sequence ID" value="RDU71710.1"/>
    <property type="molecule type" value="Genomic_DNA"/>
</dbReference>
<protein>
    <recommendedName>
        <fullName evidence="3">Rrf2 family transcriptional regulator</fullName>
    </recommendedName>
</protein>
<evidence type="ECO:0008006" key="3">
    <source>
        <dbReference type="Google" id="ProtNLM"/>
    </source>
</evidence>
<dbReference type="NCBIfam" id="TIGR00738">
    <property type="entry name" value="rrf2_super"/>
    <property type="match status" value="1"/>
</dbReference>
<organism evidence="1 2">
    <name type="scientific">Helicobacter brantae</name>
    <dbReference type="NCBI Taxonomy" id="375927"/>
    <lineage>
        <taxon>Bacteria</taxon>
        <taxon>Pseudomonadati</taxon>
        <taxon>Campylobacterota</taxon>
        <taxon>Epsilonproteobacteria</taxon>
        <taxon>Campylobacterales</taxon>
        <taxon>Helicobacteraceae</taxon>
        <taxon>Helicobacter</taxon>
    </lineage>
</organism>
<dbReference type="InterPro" id="IPR000944">
    <property type="entry name" value="Tscrpt_reg_Rrf2"/>
</dbReference>
<dbReference type="Gene3D" id="1.10.10.10">
    <property type="entry name" value="Winged helix-like DNA-binding domain superfamily/Winged helix DNA-binding domain"/>
    <property type="match status" value="1"/>
</dbReference>
<sequence>MLLNQTQKYALKITYYLAKHKENIISASLLNQKLQIPYKYLTQILTQLSKAKLLSVYKGKMGGFKFELEEQSVSLFQIVNAIGELNHNQCILNSSKCACSKPCCLHSKWEKVRGEIIDFLKNTFLSDLPSTSLLD</sequence>
<dbReference type="SUPFAM" id="SSF46785">
    <property type="entry name" value="Winged helix' DNA-binding domain"/>
    <property type="match status" value="1"/>
</dbReference>
<accession>A0A3D8J389</accession>
<dbReference type="InterPro" id="IPR036390">
    <property type="entry name" value="WH_DNA-bd_sf"/>
</dbReference>
<dbReference type="InterPro" id="IPR036388">
    <property type="entry name" value="WH-like_DNA-bd_sf"/>
</dbReference>
<reference evidence="1 2" key="1">
    <citation type="submission" date="2018-04" db="EMBL/GenBank/DDBJ databases">
        <title>Novel Campyloabacter and Helicobacter Species and Strains.</title>
        <authorList>
            <person name="Mannion A.J."/>
            <person name="Shen Z."/>
            <person name="Fox J.G."/>
        </authorList>
    </citation>
    <scope>NUCLEOTIDE SEQUENCE [LARGE SCALE GENOMIC DNA]</scope>
    <source>
        <strain evidence="1 2">MIT 04-9366</strain>
    </source>
</reference>